<evidence type="ECO:0000313" key="2">
    <source>
        <dbReference type="Proteomes" id="UP001626550"/>
    </source>
</evidence>
<accession>A0ABD2QH37</accession>
<evidence type="ECO:0000313" key="1">
    <source>
        <dbReference type="EMBL" id="KAL3318056.1"/>
    </source>
</evidence>
<name>A0ABD2QH37_9PLAT</name>
<protein>
    <submittedName>
        <fullName evidence="1">Uncharacterized protein</fullName>
    </submittedName>
</protein>
<comment type="caution">
    <text evidence="1">The sequence shown here is derived from an EMBL/GenBank/DDBJ whole genome shotgun (WGS) entry which is preliminary data.</text>
</comment>
<sequence>MTFFANPSGFNLSTTKPPHRMSKILCCFRSRLMNNARSESSLQAGTGRSDRSSRTLETTPEAIVLRFHGTAIQRHVIVNKSNLLTLPIWQTAVESSQADILSVTDI</sequence>
<keyword evidence="2" id="KW-1185">Reference proteome</keyword>
<dbReference type="Proteomes" id="UP001626550">
    <property type="component" value="Unassembled WGS sequence"/>
</dbReference>
<gene>
    <name evidence="1" type="ORF">Ciccas_003288</name>
</gene>
<proteinExistence type="predicted"/>
<reference evidence="1 2" key="1">
    <citation type="submission" date="2024-11" db="EMBL/GenBank/DDBJ databases">
        <title>Adaptive evolution of stress response genes in parasites aligns with host niche diversity.</title>
        <authorList>
            <person name="Hahn C."/>
            <person name="Resl P."/>
        </authorList>
    </citation>
    <scope>NUCLEOTIDE SEQUENCE [LARGE SCALE GENOMIC DNA]</scope>
    <source>
        <strain evidence="1">EGGRZ-B1_66</strain>
        <tissue evidence="1">Body</tissue>
    </source>
</reference>
<dbReference type="AlphaFoldDB" id="A0ABD2QH37"/>
<organism evidence="1 2">
    <name type="scientific">Cichlidogyrus casuarinus</name>
    <dbReference type="NCBI Taxonomy" id="1844966"/>
    <lineage>
        <taxon>Eukaryota</taxon>
        <taxon>Metazoa</taxon>
        <taxon>Spiralia</taxon>
        <taxon>Lophotrochozoa</taxon>
        <taxon>Platyhelminthes</taxon>
        <taxon>Monogenea</taxon>
        <taxon>Monopisthocotylea</taxon>
        <taxon>Dactylogyridea</taxon>
        <taxon>Ancyrocephalidae</taxon>
        <taxon>Cichlidogyrus</taxon>
    </lineage>
</organism>
<dbReference type="EMBL" id="JBJKFK010000293">
    <property type="protein sequence ID" value="KAL3318056.1"/>
    <property type="molecule type" value="Genomic_DNA"/>
</dbReference>